<organism evidence="1 2">
    <name type="scientific">Datura stramonium</name>
    <name type="common">Jimsonweed</name>
    <name type="synonym">Common thornapple</name>
    <dbReference type="NCBI Taxonomy" id="4076"/>
    <lineage>
        <taxon>Eukaryota</taxon>
        <taxon>Viridiplantae</taxon>
        <taxon>Streptophyta</taxon>
        <taxon>Embryophyta</taxon>
        <taxon>Tracheophyta</taxon>
        <taxon>Spermatophyta</taxon>
        <taxon>Magnoliopsida</taxon>
        <taxon>eudicotyledons</taxon>
        <taxon>Gunneridae</taxon>
        <taxon>Pentapetalae</taxon>
        <taxon>asterids</taxon>
        <taxon>lamiids</taxon>
        <taxon>Solanales</taxon>
        <taxon>Solanaceae</taxon>
        <taxon>Solanoideae</taxon>
        <taxon>Datureae</taxon>
        <taxon>Datura</taxon>
    </lineage>
</organism>
<dbReference type="Proteomes" id="UP000823775">
    <property type="component" value="Unassembled WGS sequence"/>
</dbReference>
<reference evidence="1 2" key="1">
    <citation type="journal article" date="2021" name="BMC Genomics">
        <title>Datura genome reveals duplications of psychoactive alkaloid biosynthetic genes and high mutation rate following tissue culture.</title>
        <authorList>
            <person name="Rajewski A."/>
            <person name="Carter-House D."/>
            <person name="Stajich J."/>
            <person name="Litt A."/>
        </authorList>
    </citation>
    <scope>NUCLEOTIDE SEQUENCE [LARGE SCALE GENOMIC DNA]</scope>
    <source>
        <strain evidence="1">AR-01</strain>
    </source>
</reference>
<proteinExistence type="predicted"/>
<sequence>MIEDREVKLCASIFMAERRRRRDRKVRRCCFSVVFHRRRRGRDGEVCWSEMAMAVRWRGREVKGTRERREEWQLVLEWCGAVGLWWSEEGSSTSLLNGGSGPSLEQ</sequence>
<keyword evidence="2" id="KW-1185">Reference proteome</keyword>
<dbReference type="EMBL" id="JACEIK010001548">
    <property type="protein sequence ID" value="MCD7470326.1"/>
    <property type="molecule type" value="Genomic_DNA"/>
</dbReference>
<comment type="caution">
    <text evidence="1">The sequence shown here is derived from an EMBL/GenBank/DDBJ whole genome shotgun (WGS) entry which is preliminary data.</text>
</comment>
<protein>
    <submittedName>
        <fullName evidence="1">Uncharacterized protein</fullName>
    </submittedName>
</protein>
<name>A0ABS8THM9_DATST</name>
<gene>
    <name evidence="1" type="ORF">HAX54_010063</name>
</gene>
<evidence type="ECO:0000313" key="2">
    <source>
        <dbReference type="Proteomes" id="UP000823775"/>
    </source>
</evidence>
<accession>A0ABS8THM9</accession>
<evidence type="ECO:0000313" key="1">
    <source>
        <dbReference type="EMBL" id="MCD7470326.1"/>
    </source>
</evidence>